<feature type="signal peptide" evidence="3">
    <location>
        <begin position="1"/>
        <end position="35"/>
    </location>
</feature>
<evidence type="ECO:0000313" key="5">
    <source>
        <dbReference type="EMBL" id="MFC5549127.1"/>
    </source>
</evidence>
<keyword evidence="3" id="KW-0732">Signal</keyword>
<gene>
    <name evidence="5" type="ORF">ACFPO9_11445</name>
</gene>
<dbReference type="Gene3D" id="2.130.10.10">
    <property type="entry name" value="YVTN repeat-like/Quinoprotein amine dehydrogenase"/>
    <property type="match status" value="2"/>
</dbReference>
<name>A0ABW0S1D2_9BURK</name>
<dbReference type="InterPro" id="IPR015943">
    <property type="entry name" value="WD40/YVTN_repeat-like_dom_sf"/>
</dbReference>
<protein>
    <submittedName>
        <fullName evidence="5">WD40/YVTN/BNR-like repeat-containing protein</fullName>
    </submittedName>
</protein>
<dbReference type="EMBL" id="JBHSMZ010000006">
    <property type="protein sequence ID" value="MFC5549127.1"/>
    <property type="molecule type" value="Genomic_DNA"/>
</dbReference>
<dbReference type="RefSeq" id="WP_379770715.1">
    <property type="nucleotide sequence ID" value="NZ_JBHSMZ010000006.1"/>
</dbReference>
<dbReference type="SUPFAM" id="SSF110296">
    <property type="entry name" value="Oligoxyloglucan reducing end-specific cellobiohydrolase"/>
    <property type="match status" value="1"/>
</dbReference>
<sequence length="382" mass="39351">MNILNPLRPRPAAPTGLLRPALALLLASLVTLVPAAPASHDPIDLPAAMSPAALKRPLSGIAAQENTLVAVGARGTILVSRDAGKNWKQAQSPVSTDLTTVRFTAPGSAWVLGHDGVVLHSLDQGATWSKVLDGRSLLALLNAHYRKLSAGGDVGAAAMLDEVARAAAQSATPGVLTHPFLDIRIDAGGEGFLAGAFGLLLHTRDAGKSWEPWLERAANDRRMHLYALEQTADGTLYLAGEQGLLRRYDRASGRFVALESPYAGTFFGLKASEAGLAAYGLRGNAYISADKGASWQRIPLATQATVVDALACAPGELAFVTQAGQVLVSRNGQVTDAGVSRGGDLAGAALAGRGQLALAGSAGARLARIPGCGADSARIGKN</sequence>
<proteinExistence type="predicted"/>
<evidence type="ECO:0000256" key="2">
    <source>
        <dbReference type="ARBA" id="ARBA00023276"/>
    </source>
</evidence>
<evidence type="ECO:0000256" key="3">
    <source>
        <dbReference type="SAM" id="SignalP"/>
    </source>
</evidence>
<evidence type="ECO:0000313" key="6">
    <source>
        <dbReference type="Proteomes" id="UP001596086"/>
    </source>
</evidence>
<organism evidence="5 6">
    <name type="scientific">Massilia aerilata</name>
    <dbReference type="NCBI Taxonomy" id="453817"/>
    <lineage>
        <taxon>Bacteria</taxon>
        <taxon>Pseudomonadati</taxon>
        <taxon>Pseudomonadota</taxon>
        <taxon>Betaproteobacteria</taxon>
        <taxon>Burkholderiales</taxon>
        <taxon>Oxalobacteraceae</taxon>
        <taxon>Telluria group</taxon>
        <taxon>Massilia</taxon>
    </lineage>
</organism>
<dbReference type="InterPro" id="IPR028203">
    <property type="entry name" value="PSII_CF48-like_dom"/>
</dbReference>
<evidence type="ECO:0000259" key="4">
    <source>
        <dbReference type="Pfam" id="PF14870"/>
    </source>
</evidence>
<reference evidence="6" key="1">
    <citation type="journal article" date="2019" name="Int. J. Syst. Evol. Microbiol.">
        <title>The Global Catalogue of Microorganisms (GCM) 10K type strain sequencing project: providing services to taxonomists for standard genome sequencing and annotation.</title>
        <authorList>
            <consortium name="The Broad Institute Genomics Platform"/>
            <consortium name="The Broad Institute Genome Sequencing Center for Infectious Disease"/>
            <person name="Wu L."/>
            <person name="Ma J."/>
        </authorList>
    </citation>
    <scope>NUCLEOTIDE SEQUENCE [LARGE SCALE GENOMIC DNA]</scope>
    <source>
        <strain evidence="6">CGMCC 4.5798</strain>
    </source>
</reference>
<feature type="chain" id="PRO_5046911008" evidence="3">
    <location>
        <begin position="36"/>
        <end position="382"/>
    </location>
</feature>
<comment type="caution">
    <text evidence="5">The sequence shown here is derived from an EMBL/GenBank/DDBJ whole genome shotgun (WGS) entry which is preliminary data.</text>
</comment>
<accession>A0ABW0S1D2</accession>
<dbReference type="PANTHER" id="PTHR47199">
    <property type="entry name" value="PHOTOSYSTEM II STABILITY/ASSEMBLY FACTOR HCF136, CHLOROPLASTIC"/>
    <property type="match status" value="1"/>
</dbReference>
<feature type="domain" description="Photosynthesis system II assembly factor Ycf48/Hcf136-like" evidence="4">
    <location>
        <begin position="70"/>
        <end position="131"/>
    </location>
</feature>
<keyword evidence="6" id="KW-1185">Reference proteome</keyword>
<dbReference type="PANTHER" id="PTHR47199:SF2">
    <property type="entry name" value="PHOTOSYSTEM II STABILITY_ASSEMBLY FACTOR HCF136, CHLOROPLASTIC"/>
    <property type="match status" value="1"/>
</dbReference>
<evidence type="ECO:0000256" key="1">
    <source>
        <dbReference type="ARBA" id="ARBA00022531"/>
    </source>
</evidence>
<dbReference type="Proteomes" id="UP001596086">
    <property type="component" value="Unassembled WGS sequence"/>
</dbReference>
<keyword evidence="1" id="KW-0602">Photosynthesis</keyword>
<dbReference type="Pfam" id="PF14870">
    <property type="entry name" value="PSII_BNR"/>
    <property type="match status" value="1"/>
</dbReference>
<keyword evidence="2" id="KW-0604">Photosystem II</keyword>